<proteinExistence type="predicted"/>
<name>A0A1G7YJ66_9FLAO</name>
<protein>
    <submittedName>
        <fullName evidence="1">Uncharacterized OsmC-related protein</fullName>
    </submittedName>
</protein>
<sequence>MSDLKFSVVGDSASATQFIGKTRQFTLVVDEPEALGGTDEDANPVEYILAGFAGCANVVGHLVAKELGFTIKNLKIEVTGELNPDRFLGTSTKERAGFKTINLNLIPETDASIEVLTKWLQIVEERCPVKDNLQNKTPLKISVEKEYTAI</sequence>
<dbReference type="PANTHER" id="PTHR35368">
    <property type="entry name" value="HYDROPEROXIDE REDUCTASE"/>
    <property type="match status" value="1"/>
</dbReference>
<dbReference type="InterPro" id="IPR052924">
    <property type="entry name" value="OsmC/Ohr_hydroprdx_reductase"/>
</dbReference>
<keyword evidence="2" id="KW-1185">Reference proteome</keyword>
<organism evidence="1 2">
    <name type="scientific">Winogradskyella thalassocola</name>
    <dbReference type="NCBI Taxonomy" id="262004"/>
    <lineage>
        <taxon>Bacteria</taxon>
        <taxon>Pseudomonadati</taxon>
        <taxon>Bacteroidota</taxon>
        <taxon>Flavobacteriia</taxon>
        <taxon>Flavobacteriales</taxon>
        <taxon>Flavobacteriaceae</taxon>
        <taxon>Winogradskyella</taxon>
    </lineage>
</organism>
<dbReference type="OrthoDB" id="9791538at2"/>
<evidence type="ECO:0000313" key="1">
    <source>
        <dbReference type="EMBL" id="SDG96581.1"/>
    </source>
</evidence>
<dbReference type="EMBL" id="FNCZ01000001">
    <property type="protein sequence ID" value="SDG96581.1"/>
    <property type="molecule type" value="Genomic_DNA"/>
</dbReference>
<dbReference type="SUPFAM" id="SSF82784">
    <property type="entry name" value="OsmC-like"/>
    <property type="match status" value="1"/>
</dbReference>
<reference evidence="2" key="1">
    <citation type="submission" date="2016-10" db="EMBL/GenBank/DDBJ databases">
        <authorList>
            <person name="Varghese N."/>
            <person name="Submissions S."/>
        </authorList>
    </citation>
    <scope>NUCLEOTIDE SEQUENCE [LARGE SCALE GENOMIC DNA]</scope>
    <source>
        <strain evidence="2">DSM 15363</strain>
    </source>
</reference>
<gene>
    <name evidence="1" type="ORF">SAMN04489796_1011052</name>
</gene>
<dbReference type="InterPro" id="IPR015946">
    <property type="entry name" value="KH_dom-like_a/b"/>
</dbReference>
<dbReference type="STRING" id="262004.SAMN04489796_1011052"/>
<dbReference type="Pfam" id="PF02566">
    <property type="entry name" value="OsmC"/>
    <property type="match status" value="1"/>
</dbReference>
<dbReference type="AlphaFoldDB" id="A0A1G7YJ66"/>
<dbReference type="Gene3D" id="3.30.300.20">
    <property type="match status" value="1"/>
</dbReference>
<dbReference type="InterPro" id="IPR036102">
    <property type="entry name" value="OsmC/Ohrsf"/>
</dbReference>
<evidence type="ECO:0000313" key="2">
    <source>
        <dbReference type="Proteomes" id="UP000199492"/>
    </source>
</evidence>
<dbReference type="Proteomes" id="UP000199492">
    <property type="component" value="Unassembled WGS sequence"/>
</dbReference>
<dbReference type="InterPro" id="IPR003718">
    <property type="entry name" value="OsmC/Ohr_fam"/>
</dbReference>
<accession>A0A1G7YJ66</accession>
<dbReference type="RefSeq" id="WP_092466501.1">
    <property type="nucleotide sequence ID" value="NZ_FNCZ01000001.1"/>
</dbReference>
<dbReference type="PANTHER" id="PTHR35368:SF1">
    <property type="entry name" value="HYDROPEROXIDE REDUCTASE"/>
    <property type="match status" value="1"/>
</dbReference>